<name>A0A8D8RPL7_9HEMI</name>
<evidence type="ECO:0000313" key="2">
    <source>
        <dbReference type="EMBL" id="CAG6655313.1"/>
    </source>
</evidence>
<sequence length="122" mass="13851">MSQQTVVKDEDSREKVRGGREEGEVEDQKEEEEGKRQQQRGVGVRWGRVRVTGWCLGSPTQGRKNRYSSLPIGQAMQRHLAAPIQTRDGRTRAGTDPGARRTKKRTKNLPPRRNGLFRTSPV</sequence>
<reference evidence="2" key="1">
    <citation type="submission" date="2021-05" db="EMBL/GenBank/DDBJ databases">
        <authorList>
            <person name="Alioto T."/>
            <person name="Alioto T."/>
            <person name="Gomez Garrido J."/>
        </authorList>
    </citation>
    <scope>NUCLEOTIDE SEQUENCE</scope>
</reference>
<organism evidence="2">
    <name type="scientific">Cacopsylla melanoneura</name>
    <dbReference type="NCBI Taxonomy" id="428564"/>
    <lineage>
        <taxon>Eukaryota</taxon>
        <taxon>Metazoa</taxon>
        <taxon>Ecdysozoa</taxon>
        <taxon>Arthropoda</taxon>
        <taxon>Hexapoda</taxon>
        <taxon>Insecta</taxon>
        <taxon>Pterygota</taxon>
        <taxon>Neoptera</taxon>
        <taxon>Paraneoptera</taxon>
        <taxon>Hemiptera</taxon>
        <taxon>Sternorrhyncha</taxon>
        <taxon>Psylloidea</taxon>
        <taxon>Psyllidae</taxon>
        <taxon>Psyllinae</taxon>
        <taxon>Cacopsylla</taxon>
    </lineage>
</organism>
<dbReference type="EMBL" id="HBUF01180971">
    <property type="protein sequence ID" value="CAG6655315.1"/>
    <property type="molecule type" value="Transcribed_RNA"/>
</dbReference>
<dbReference type="EMBL" id="HBUF01180972">
    <property type="protein sequence ID" value="CAG6655317.1"/>
    <property type="molecule type" value="Transcribed_RNA"/>
</dbReference>
<proteinExistence type="predicted"/>
<feature type="region of interest" description="Disordered" evidence="1">
    <location>
        <begin position="1"/>
        <end position="43"/>
    </location>
</feature>
<dbReference type="EMBL" id="HBUF01180969">
    <property type="protein sequence ID" value="CAG6655311.1"/>
    <property type="molecule type" value="Transcribed_RNA"/>
</dbReference>
<dbReference type="AlphaFoldDB" id="A0A8D8RPL7"/>
<protein>
    <submittedName>
        <fullName evidence="2">Uncharacterized protein</fullName>
    </submittedName>
</protein>
<dbReference type="EMBL" id="HBUF01180970">
    <property type="protein sequence ID" value="CAG6655313.1"/>
    <property type="molecule type" value="Transcribed_RNA"/>
</dbReference>
<accession>A0A8D8RPL7</accession>
<feature type="compositionally biased region" description="Basic and acidic residues" evidence="1">
    <location>
        <begin position="7"/>
        <end position="22"/>
    </location>
</feature>
<feature type="region of interest" description="Disordered" evidence="1">
    <location>
        <begin position="80"/>
        <end position="122"/>
    </location>
</feature>
<evidence type="ECO:0000256" key="1">
    <source>
        <dbReference type="SAM" id="MobiDB-lite"/>
    </source>
</evidence>